<sequence length="124" mass="14784">KIEMIYQIVYQLMKAKTYKFFINYQLPNINYQLFVNCSILTLTFQTQEFNSFHITWKDSNEMAHKEPLNPYSITFKQGIQHVKHNLQMRSYFMNGMDELILFACEFDKCKPAISSKISKMNDSD</sequence>
<gene>
    <name evidence="1" type="ORF">RFI_39300</name>
</gene>
<feature type="non-terminal residue" evidence="1">
    <location>
        <position position="124"/>
    </location>
</feature>
<organism evidence="1 2">
    <name type="scientific">Reticulomyxa filosa</name>
    <dbReference type="NCBI Taxonomy" id="46433"/>
    <lineage>
        <taxon>Eukaryota</taxon>
        <taxon>Sar</taxon>
        <taxon>Rhizaria</taxon>
        <taxon>Retaria</taxon>
        <taxon>Foraminifera</taxon>
        <taxon>Monothalamids</taxon>
        <taxon>Reticulomyxidae</taxon>
        <taxon>Reticulomyxa</taxon>
    </lineage>
</organism>
<evidence type="ECO:0000313" key="1">
    <source>
        <dbReference type="EMBL" id="ETN98214.1"/>
    </source>
</evidence>
<dbReference type="EMBL" id="ASPP01047343">
    <property type="protein sequence ID" value="ETN98214.1"/>
    <property type="molecule type" value="Genomic_DNA"/>
</dbReference>
<keyword evidence="2" id="KW-1185">Reference proteome</keyword>
<reference evidence="1 2" key="1">
    <citation type="journal article" date="2013" name="Curr. Biol.">
        <title>The Genome of the Foraminiferan Reticulomyxa filosa.</title>
        <authorList>
            <person name="Glockner G."/>
            <person name="Hulsmann N."/>
            <person name="Schleicher M."/>
            <person name="Noegel A.A."/>
            <person name="Eichinger L."/>
            <person name="Gallinger C."/>
            <person name="Pawlowski J."/>
            <person name="Sierra R."/>
            <person name="Euteneuer U."/>
            <person name="Pillet L."/>
            <person name="Moustafa A."/>
            <person name="Platzer M."/>
            <person name="Groth M."/>
            <person name="Szafranski K."/>
            <person name="Schliwa M."/>
        </authorList>
    </citation>
    <scope>NUCLEOTIDE SEQUENCE [LARGE SCALE GENOMIC DNA]</scope>
</reference>
<protein>
    <submittedName>
        <fullName evidence="1">Uncharacterized protein</fullName>
    </submittedName>
</protein>
<evidence type="ECO:0000313" key="2">
    <source>
        <dbReference type="Proteomes" id="UP000023152"/>
    </source>
</evidence>
<dbReference type="AlphaFoldDB" id="X6LBU7"/>
<comment type="caution">
    <text evidence="1">The sequence shown here is derived from an EMBL/GenBank/DDBJ whole genome shotgun (WGS) entry which is preliminary data.</text>
</comment>
<feature type="non-terminal residue" evidence="1">
    <location>
        <position position="1"/>
    </location>
</feature>
<accession>X6LBU7</accession>
<dbReference type="Proteomes" id="UP000023152">
    <property type="component" value="Unassembled WGS sequence"/>
</dbReference>
<name>X6LBU7_RETFI</name>
<proteinExistence type="predicted"/>